<evidence type="ECO:0000256" key="3">
    <source>
        <dbReference type="ARBA" id="ARBA00022737"/>
    </source>
</evidence>
<evidence type="ECO:0000256" key="1">
    <source>
        <dbReference type="ARBA" id="ARBA00022485"/>
    </source>
</evidence>
<sequence>MNTFVVANPEKCIGCRTCEVACVVAHSKKNIFTQESNNIDFNPRLSVVKTAKVSAPIQCRQCEDAPCANVCPNGSITNKNGVITIDKNTCIGCKTCLMACPFGAIDLVEAYKNGEKVIQNGLKSEKDNKLFFKEKMIANKCDLCEGRQGGPACVEICPTGAFKIVKGKDVEKSVKDKRKQVIMELANIAK</sequence>
<feature type="domain" description="4Fe-4S ferredoxin-type" evidence="6">
    <location>
        <begin position="134"/>
        <end position="167"/>
    </location>
</feature>
<dbReference type="InterPro" id="IPR017900">
    <property type="entry name" value="4Fe4S_Fe_S_CS"/>
</dbReference>
<dbReference type="Pfam" id="PF12837">
    <property type="entry name" value="Fer4_6"/>
    <property type="match status" value="1"/>
</dbReference>
<accession>A0A1I0WF05</accession>
<feature type="domain" description="4Fe-4S ferredoxin-type" evidence="6">
    <location>
        <begin position="3"/>
        <end position="22"/>
    </location>
</feature>
<keyword evidence="8" id="KW-1185">Reference proteome</keyword>
<evidence type="ECO:0000256" key="4">
    <source>
        <dbReference type="ARBA" id="ARBA00023004"/>
    </source>
</evidence>
<dbReference type="GO" id="GO:0046872">
    <property type="term" value="F:metal ion binding"/>
    <property type="evidence" value="ECO:0007669"/>
    <property type="project" value="UniProtKB-KW"/>
</dbReference>
<dbReference type="InterPro" id="IPR017896">
    <property type="entry name" value="4Fe4S_Fe-S-bd"/>
</dbReference>
<reference evidence="7 8" key="1">
    <citation type="submission" date="2016-10" db="EMBL/GenBank/DDBJ databases">
        <authorList>
            <person name="de Groot N.N."/>
        </authorList>
    </citation>
    <scope>NUCLEOTIDE SEQUENCE [LARGE SCALE GENOMIC DNA]</scope>
    <source>
        <strain evidence="7 8">DSM 12271</strain>
    </source>
</reference>
<dbReference type="PANTHER" id="PTHR42859">
    <property type="entry name" value="OXIDOREDUCTASE"/>
    <property type="match status" value="1"/>
</dbReference>
<evidence type="ECO:0000313" key="8">
    <source>
        <dbReference type="Proteomes" id="UP000198619"/>
    </source>
</evidence>
<evidence type="ECO:0000259" key="6">
    <source>
        <dbReference type="PROSITE" id="PS51379"/>
    </source>
</evidence>
<dbReference type="Proteomes" id="UP000198619">
    <property type="component" value="Unassembled WGS sequence"/>
</dbReference>
<evidence type="ECO:0000256" key="2">
    <source>
        <dbReference type="ARBA" id="ARBA00022723"/>
    </source>
</evidence>
<dbReference type="OrthoDB" id="9810688at2"/>
<keyword evidence="5" id="KW-0411">Iron-sulfur</keyword>
<dbReference type="AlphaFoldDB" id="A0A1I0WF05"/>
<dbReference type="EMBL" id="FOKI01000005">
    <property type="protein sequence ID" value="SFA86750.1"/>
    <property type="molecule type" value="Genomic_DNA"/>
</dbReference>
<dbReference type="Pfam" id="PF12800">
    <property type="entry name" value="Fer4_4"/>
    <property type="match status" value="1"/>
</dbReference>
<dbReference type="PROSITE" id="PS51379">
    <property type="entry name" value="4FE4S_FER_2"/>
    <property type="match status" value="3"/>
</dbReference>
<dbReference type="RefSeq" id="WP_090039049.1">
    <property type="nucleotide sequence ID" value="NZ_FOKI01000005.1"/>
</dbReference>
<dbReference type="PROSITE" id="PS00198">
    <property type="entry name" value="4FE4S_FER_1"/>
    <property type="match status" value="1"/>
</dbReference>
<name>A0A1I0WF05_9CLOT</name>
<proteinExistence type="predicted"/>
<evidence type="ECO:0000256" key="5">
    <source>
        <dbReference type="ARBA" id="ARBA00023014"/>
    </source>
</evidence>
<dbReference type="GO" id="GO:0051539">
    <property type="term" value="F:4 iron, 4 sulfur cluster binding"/>
    <property type="evidence" value="ECO:0007669"/>
    <property type="project" value="UniProtKB-KW"/>
</dbReference>
<dbReference type="STRING" id="84698.SAMN04488528_10058"/>
<organism evidence="7 8">
    <name type="scientific">Clostridium frigidicarnis</name>
    <dbReference type="NCBI Taxonomy" id="84698"/>
    <lineage>
        <taxon>Bacteria</taxon>
        <taxon>Bacillati</taxon>
        <taxon>Bacillota</taxon>
        <taxon>Clostridia</taxon>
        <taxon>Eubacteriales</taxon>
        <taxon>Clostridiaceae</taxon>
        <taxon>Clostridium</taxon>
    </lineage>
</organism>
<keyword evidence="2" id="KW-0479">Metal-binding</keyword>
<dbReference type="SUPFAM" id="SSF54862">
    <property type="entry name" value="4Fe-4S ferredoxins"/>
    <property type="match status" value="1"/>
</dbReference>
<dbReference type="PANTHER" id="PTHR42859:SF17">
    <property type="entry name" value="ELECTRON TRANSPORT PROTEIN HYDN-RELATED"/>
    <property type="match status" value="1"/>
</dbReference>
<evidence type="ECO:0000313" key="7">
    <source>
        <dbReference type="EMBL" id="SFA86750.1"/>
    </source>
</evidence>
<feature type="domain" description="4Fe-4S ferredoxin-type" evidence="6">
    <location>
        <begin position="81"/>
        <end position="110"/>
    </location>
</feature>
<keyword evidence="1" id="KW-0004">4Fe-4S</keyword>
<dbReference type="InterPro" id="IPR050294">
    <property type="entry name" value="RnfB_subfamily"/>
</dbReference>
<keyword evidence="4" id="KW-0408">Iron</keyword>
<protein>
    <submittedName>
        <fullName evidence="7">Electron transport protein HydN</fullName>
    </submittedName>
</protein>
<dbReference type="CDD" id="cd10554">
    <property type="entry name" value="HycB_like"/>
    <property type="match status" value="1"/>
</dbReference>
<gene>
    <name evidence="7" type="ORF">SAMN04488528_10058</name>
</gene>
<dbReference type="Gene3D" id="3.30.70.20">
    <property type="match status" value="2"/>
</dbReference>
<keyword evidence="3" id="KW-0677">Repeat</keyword>